<dbReference type="HOGENOM" id="CLU_2727502_0_0_1"/>
<gene>
    <name evidence="1" type="primary">AlNc14C138G7169</name>
    <name evidence="2" type="synonym">AlNc14C258G9769</name>
    <name evidence="1" type="ORF">ALNC14_080810</name>
    <name evidence="2" type="ORF">ALNC14_109320</name>
</gene>
<evidence type="ECO:0000313" key="1">
    <source>
        <dbReference type="EMBL" id="CCA21938.1"/>
    </source>
</evidence>
<dbReference type="AlphaFoldDB" id="F0WKX9"/>
<proteinExistence type="predicted"/>
<organism evidence="1">
    <name type="scientific">Albugo laibachii Nc14</name>
    <dbReference type="NCBI Taxonomy" id="890382"/>
    <lineage>
        <taxon>Eukaryota</taxon>
        <taxon>Sar</taxon>
        <taxon>Stramenopiles</taxon>
        <taxon>Oomycota</taxon>
        <taxon>Peronosporomycetes</taxon>
        <taxon>Albuginales</taxon>
        <taxon>Albuginaceae</taxon>
        <taxon>Albugo</taxon>
    </lineage>
</organism>
<reference evidence="1" key="2">
    <citation type="submission" date="2011-02" db="EMBL/GenBank/DDBJ databases">
        <authorList>
            <person name="MacLean D."/>
        </authorList>
    </citation>
    <scope>NUCLEOTIDE SEQUENCE</scope>
</reference>
<evidence type="ECO:0000313" key="2">
    <source>
        <dbReference type="EMBL" id="CCA24788.1"/>
    </source>
</evidence>
<name>F0WKX9_9STRA</name>
<accession>F0WKX9</accession>
<dbReference type="EMBL" id="FR824183">
    <property type="protein sequence ID" value="CCA21938.1"/>
    <property type="molecule type" value="Genomic_DNA"/>
</dbReference>
<sequence length="72" mass="8086">MDGTCQRTKGHPRQSLLTPSFKHQNIMIVALRCSYPTGRLRFRVGCNVLHVKSCHPSLALSDHVPRESSICL</sequence>
<reference evidence="1" key="1">
    <citation type="journal article" date="2011" name="PLoS Biol.">
        <title>Gene gain and loss during evolution of obligate parasitism in the white rust pathogen of Arabidopsis thaliana.</title>
        <authorList>
            <person name="Kemen E."/>
            <person name="Gardiner A."/>
            <person name="Schultz-Larsen T."/>
            <person name="Kemen A.C."/>
            <person name="Balmuth A.L."/>
            <person name="Robert-Seilaniantz A."/>
            <person name="Bailey K."/>
            <person name="Holub E."/>
            <person name="Studholme D.J."/>
            <person name="Maclean D."/>
            <person name="Jones J.D."/>
        </authorList>
    </citation>
    <scope>NUCLEOTIDE SEQUENCE</scope>
</reference>
<dbReference type="EMBL" id="FR824303">
    <property type="protein sequence ID" value="CCA24788.1"/>
    <property type="molecule type" value="Genomic_DNA"/>
</dbReference>
<protein>
    <submittedName>
        <fullName evidence="1">AlNc14C138G7169 protein</fullName>
    </submittedName>
    <submittedName>
        <fullName evidence="2">AlNc14C258G9769 protein</fullName>
    </submittedName>
</protein>